<reference evidence="2 3" key="1">
    <citation type="submission" date="2024-02" db="EMBL/GenBank/DDBJ databases">
        <title>Genome analysis and characterization of Microbaculum marinisediminis sp. nov., isolated from marine sediment.</title>
        <authorList>
            <person name="Du Z.-J."/>
            <person name="Ye Y.-Q."/>
            <person name="Zhang Z.-R."/>
            <person name="Yuan S.-M."/>
            <person name="Zhang X.-Y."/>
        </authorList>
    </citation>
    <scope>NUCLEOTIDE SEQUENCE [LARGE SCALE GENOMIC DNA]</scope>
    <source>
        <strain evidence="2 3">SDUM1044001</strain>
    </source>
</reference>
<dbReference type="RefSeq" id="WP_340332183.1">
    <property type="nucleotide sequence ID" value="NZ_JAZHOF010000012.1"/>
</dbReference>
<feature type="transmembrane region" description="Helical" evidence="1">
    <location>
        <begin position="21"/>
        <end position="48"/>
    </location>
</feature>
<name>A0AAW9S3X0_9HYPH</name>
<accession>A0AAW9S3X0</accession>
<keyword evidence="1" id="KW-0472">Membrane</keyword>
<dbReference type="EMBL" id="JAZHOF010000012">
    <property type="protein sequence ID" value="MEJ8574481.1"/>
    <property type="molecule type" value="Genomic_DNA"/>
</dbReference>
<evidence type="ECO:0008006" key="4">
    <source>
        <dbReference type="Google" id="ProtNLM"/>
    </source>
</evidence>
<keyword evidence="1" id="KW-1133">Transmembrane helix</keyword>
<sequence length="236" mass="25751">MTSSCSRASAARRARDRRGGYILFEALAALALSGLVLAAVPVASGLLIRNWEKATSSSDTLDRLSTGLSVVRRELSVLQRARWPGKRREDGAMAFRGDAETLGLILPAGAVRTAPGQHGGDRIVMFTAVNEEAGAKLMRGSIAYQPGTDGFEDIKLEDPVILLDGPWRYKFYYARDNKGQLEWLEFWESVEQLPLAIRLDVLNFATGIRVLPPMIVQLRVDGDAGCINEEAGPCGF</sequence>
<comment type="caution">
    <text evidence="2">The sequence shown here is derived from an EMBL/GenBank/DDBJ whole genome shotgun (WGS) entry which is preliminary data.</text>
</comment>
<gene>
    <name evidence="2" type="ORF">V3328_23585</name>
</gene>
<keyword evidence="3" id="KW-1185">Reference proteome</keyword>
<dbReference type="Proteomes" id="UP001378188">
    <property type="component" value="Unassembled WGS sequence"/>
</dbReference>
<proteinExistence type="predicted"/>
<protein>
    <recommendedName>
        <fullName evidence="4">Prepilin-type N-terminal cleavage/methylation domain-containing protein</fullName>
    </recommendedName>
</protein>
<evidence type="ECO:0000256" key="1">
    <source>
        <dbReference type="SAM" id="Phobius"/>
    </source>
</evidence>
<evidence type="ECO:0000313" key="3">
    <source>
        <dbReference type="Proteomes" id="UP001378188"/>
    </source>
</evidence>
<dbReference type="AlphaFoldDB" id="A0AAW9S3X0"/>
<keyword evidence="1" id="KW-0812">Transmembrane</keyword>
<evidence type="ECO:0000313" key="2">
    <source>
        <dbReference type="EMBL" id="MEJ8574481.1"/>
    </source>
</evidence>
<organism evidence="2 3">
    <name type="scientific">Microbaculum marinum</name>
    <dbReference type="NCBI Taxonomy" id="1764581"/>
    <lineage>
        <taxon>Bacteria</taxon>
        <taxon>Pseudomonadati</taxon>
        <taxon>Pseudomonadota</taxon>
        <taxon>Alphaproteobacteria</taxon>
        <taxon>Hyphomicrobiales</taxon>
        <taxon>Tepidamorphaceae</taxon>
        <taxon>Microbaculum</taxon>
    </lineage>
</organism>